<sequence>MKYRTIILLLPLMIIAFFSYSHFSHKSTPKPATTSNPVHVETSVVSEKVFAEQFETLGSLASIDNIDISSELAGQIVAIHFKPGEPVKKGKLLIQLDDTVLKSELATAKANLALSETNFKRTNELAKRGLASAQSKDQAVADLRDKQNRVKVNEAQLKKLSLRAPFSGTLGSRKVSIGQYVDIGQPLITLVANQRLRVEYSLPERFLSRLKVGQHVQISSDAFPGHTYDGIVNYIAPSIDKDTRTIAVEALIENKEQHLSPGLFVKVSHQIGKQKKRLFVPEESLIPTISGQRVFVIRDGRAVALRVETGAHYQAMTEINRGLKPDDVIIIRGQHKLKEGSHVITAGKEVS</sequence>
<dbReference type="Pfam" id="PF25917">
    <property type="entry name" value="BSH_RND"/>
    <property type="match status" value="1"/>
</dbReference>
<keyword evidence="7" id="KW-1185">Reference proteome</keyword>
<dbReference type="SUPFAM" id="SSF111369">
    <property type="entry name" value="HlyD-like secretion proteins"/>
    <property type="match status" value="1"/>
</dbReference>
<dbReference type="STRING" id="452.Lspi_2154"/>
<gene>
    <name evidence="6" type="ORF">Lspi_2154</name>
</gene>
<evidence type="ECO:0000313" key="6">
    <source>
        <dbReference type="EMBL" id="KTD61524.1"/>
    </source>
</evidence>
<dbReference type="NCBIfam" id="TIGR01730">
    <property type="entry name" value="RND_mfp"/>
    <property type="match status" value="1"/>
</dbReference>
<feature type="domain" description="Multidrug resistance protein MdtA-like barrel-sandwich hybrid" evidence="3">
    <location>
        <begin position="66"/>
        <end position="191"/>
    </location>
</feature>
<comment type="caution">
    <text evidence="6">The sequence shown here is derived from an EMBL/GenBank/DDBJ whole genome shotgun (WGS) entry which is preliminary data.</text>
</comment>
<dbReference type="InterPro" id="IPR058625">
    <property type="entry name" value="MdtA-like_BSH"/>
</dbReference>
<dbReference type="RefSeq" id="WP_058484073.1">
    <property type="nucleotide sequence ID" value="NZ_CAAAII010000010.1"/>
</dbReference>
<dbReference type="InterPro" id="IPR058792">
    <property type="entry name" value="Beta-barrel_RND_2"/>
</dbReference>
<dbReference type="Pfam" id="PF25876">
    <property type="entry name" value="HH_MFP_RND"/>
    <property type="match status" value="1"/>
</dbReference>
<evidence type="ECO:0000259" key="4">
    <source>
        <dbReference type="Pfam" id="PF25954"/>
    </source>
</evidence>
<evidence type="ECO:0000256" key="1">
    <source>
        <dbReference type="ARBA" id="ARBA00009477"/>
    </source>
</evidence>
<feature type="domain" description="CusB-like beta-barrel" evidence="4">
    <location>
        <begin position="198"/>
        <end position="269"/>
    </location>
</feature>
<dbReference type="Proteomes" id="UP000054877">
    <property type="component" value="Unassembled WGS sequence"/>
</dbReference>
<dbReference type="AlphaFoldDB" id="A0A0W0YXB4"/>
<comment type="similarity">
    <text evidence="1">Belongs to the membrane fusion protein (MFP) (TC 8.A.1) family.</text>
</comment>
<dbReference type="OrthoDB" id="9806939at2"/>
<evidence type="ECO:0000259" key="3">
    <source>
        <dbReference type="Pfam" id="PF25917"/>
    </source>
</evidence>
<dbReference type="Gene3D" id="2.40.420.20">
    <property type="match status" value="1"/>
</dbReference>
<dbReference type="PATRIC" id="fig|452.5.peg.2370"/>
<feature type="domain" description="Multidrug resistance protein MdtA-like alpha-helical hairpin" evidence="2">
    <location>
        <begin position="99"/>
        <end position="158"/>
    </location>
</feature>
<evidence type="ECO:0000259" key="2">
    <source>
        <dbReference type="Pfam" id="PF25876"/>
    </source>
</evidence>
<reference evidence="6 7" key="1">
    <citation type="submission" date="2015-11" db="EMBL/GenBank/DDBJ databases">
        <title>Genomic analysis of 38 Legionella species identifies large and diverse effector repertoires.</title>
        <authorList>
            <person name="Burstein D."/>
            <person name="Amaro F."/>
            <person name="Zusman T."/>
            <person name="Lifshitz Z."/>
            <person name="Cohen O."/>
            <person name="Gilbert J.A."/>
            <person name="Pupko T."/>
            <person name="Shuman H.A."/>
            <person name="Segal G."/>
        </authorList>
    </citation>
    <scope>NUCLEOTIDE SEQUENCE [LARGE SCALE GENOMIC DNA]</scope>
    <source>
        <strain evidence="6 7">Mt.St.Helens-9</strain>
    </source>
</reference>
<dbReference type="EMBL" id="LNYX01000031">
    <property type="protein sequence ID" value="KTD61524.1"/>
    <property type="molecule type" value="Genomic_DNA"/>
</dbReference>
<dbReference type="GO" id="GO:1990281">
    <property type="term" value="C:efflux pump complex"/>
    <property type="evidence" value="ECO:0007669"/>
    <property type="project" value="TreeGrafter"/>
</dbReference>
<dbReference type="InterPro" id="IPR058637">
    <property type="entry name" value="YknX-like_C"/>
</dbReference>
<accession>A0A0W0YXB4</accession>
<dbReference type="FunFam" id="2.40.30.170:FF:000010">
    <property type="entry name" value="Efflux RND transporter periplasmic adaptor subunit"/>
    <property type="match status" value="1"/>
</dbReference>
<dbReference type="InterPro" id="IPR006143">
    <property type="entry name" value="RND_pump_MFP"/>
</dbReference>
<name>A0A0W0YXB4_LEGSP</name>
<dbReference type="PANTHER" id="PTHR30469:SF11">
    <property type="entry name" value="BLL4320 PROTEIN"/>
    <property type="match status" value="1"/>
</dbReference>
<dbReference type="PANTHER" id="PTHR30469">
    <property type="entry name" value="MULTIDRUG RESISTANCE PROTEIN MDTA"/>
    <property type="match status" value="1"/>
</dbReference>
<dbReference type="Pfam" id="PF25954">
    <property type="entry name" value="Beta-barrel_RND_2"/>
    <property type="match status" value="1"/>
</dbReference>
<dbReference type="Gene3D" id="2.40.50.100">
    <property type="match status" value="2"/>
</dbReference>
<protein>
    <submittedName>
        <fullName evidence="6">Hemolysin D</fullName>
    </submittedName>
</protein>
<evidence type="ECO:0000259" key="5">
    <source>
        <dbReference type="Pfam" id="PF25989"/>
    </source>
</evidence>
<evidence type="ECO:0000313" key="7">
    <source>
        <dbReference type="Proteomes" id="UP000054877"/>
    </source>
</evidence>
<dbReference type="Gene3D" id="2.40.30.170">
    <property type="match status" value="1"/>
</dbReference>
<dbReference type="Pfam" id="PF25989">
    <property type="entry name" value="YknX_C"/>
    <property type="match status" value="1"/>
</dbReference>
<dbReference type="GO" id="GO:0015562">
    <property type="term" value="F:efflux transmembrane transporter activity"/>
    <property type="evidence" value="ECO:0007669"/>
    <property type="project" value="TreeGrafter"/>
</dbReference>
<proteinExistence type="inferred from homology"/>
<dbReference type="InterPro" id="IPR058624">
    <property type="entry name" value="MdtA-like_HH"/>
</dbReference>
<feature type="domain" description="YknX-like C-terminal permuted SH3-like" evidence="5">
    <location>
        <begin position="279"/>
        <end position="344"/>
    </location>
</feature>
<organism evidence="6 7">
    <name type="scientific">Legionella spiritensis</name>
    <dbReference type="NCBI Taxonomy" id="452"/>
    <lineage>
        <taxon>Bacteria</taxon>
        <taxon>Pseudomonadati</taxon>
        <taxon>Pseudomonadota</taxon>
        <taxon>Gammaproteobacteria</taxon>
        <taxon>Legionellales</taxon>
        <taxon>Legionellaceae</taxon>
        <taxon>Legionella</taxon>
    </lineage>
</organism>